<sequence>MKNKIISLMVALSFFGVTACDQSENTIEKPQASAEKNKPQVSLEENKSHVSTEASVSDKINKYVNLYNILGDYFHRDDETFEKWRVQDVAKAKSGDYKAINDKSYIFKDARDTIQGILSKPDTVDGVDEVAKEYLGIIDEYLPNWQELEAYNKAKKYEDDNGVKGKMLLLKYNEGQERLIVAQHNFVKSMDDVMEKEKEKRMASFKENGQMLEWHTNQALDKAEKIIQQFESFDDFKNKNKINKANSLLAELDTTLEAMDKEYNIRKDENKLTYRDNWDDVHASLVTFTGEYRETRKDPKHYNKMIKSYNDAIGEYNQMVGR</sequence>
<evidence type="ECO:0000313" key="3">
    <source>
        <dbReference type="EMBL" id="WMY72306.1"/>
    </source>
</evidence>
<dbReference type="Pfam" id="PF12889">
    <property type="entry name" value="DUF3829"/>
    <property type="match status" value="1"/>
</dbReference>
<keyword evidence="4" id="KW-1185">Reference proteome</keyword>
<name>A0ABY9S776_9ENTR</name>
<dbReference type="InterPro" id="IPR024291">
    <property type="entry name" value="DUF3829"/>
</dbReference>
<feature type="chain" id="PRO_5046488028" evidence="2">
    <location>
        <begin position="20"/>
        <end position="322"/>
    </location>
</feature>
<keyword evidence="2" id="KW-0732">Signal</keyword>
<protein>
    <submittedName>
        <fullName evidence="3">DUF3829 domain-containing protein</fullName>
    </submittedName>
</protein>
<organism evidence="3 4">
    <name type="scientific">Buttiauxella selenatireducens</name>
    <dbReference type="NCBI Taxonomy" id="3073902"/>
    <lineage>
        <taxon>Bacteria</taxon>
        <taxon>Pseudomonadati</taxon>
        <taxon>Pseudomonadota</taxon>
        <taxon>Gammaproteobacteria</taxon>
        <taxon>Enterobacterales</taxon>
        <taxon>Enterobacteriaceae</taxon>
        <taxon>Buttiauxella</taxon>
    </lineage>
</organism>
<reference evidence="3 4" key="1">
    <citation type="submission" date="2023-09" db="EMBL/GenBank/DDBJ databases">
        <title>Buttiauxella selenatireducens sp. nov., isolated from the rhizosphere of Cardamine hupingshanesis.</title>
        <authorList>
            <person name="Zhang S."/>
            <person name="Xu Z."/>
            <person name="Wang H."/>
            <person name="Guo Y."/>
        </authorList>
    </citation>
    <scope>NUCLEOTIDE SEQUENCE [LARGE SCALE GENOMIC DNA]</scope>
    <source>
        <strain evidence="3 4">R73</strain>
    </source>
</reference>
<feature type="region of interest" description="Disordered" evidence="1">
    <location>
        <begin position="28"/>
        <end position="50"/>
    </location>
</feature>
<evidence type="ECO:0000256" key="2">
    <source>
        <dbReference type="SAM" id="SignalP"/>
    </source>
</evidence>
<dbReference type="PROSITE" id="PS51257">
    <property type="entry name" value="PROKAR_LIPOPROTEIN"/>
    <property type="match status" value="1"/>
</dbReference>
<evidence type="ECO:0000256" key="1">
    <source>
        <dbReference type="SAM" id="MobiDB-lite"/>
    </source>
</evidence>
<proteinExistence type="predicted"/>
<feature type="signal peptide" evidence="2">
    <location>
        <begin position="1"/>
        <end position="19"/>
    </location>
</feature>
<dbReference type="RefSeq" id="WP_309874171.1">
    <property type="nucleotide sequence ID" value="NZ_CP133838.1"/>
</dbReference>
<dbReference type="EMBL" id="CP133838">
    <property type="protein sequence ID" value="WMY72306.1"/>
    <property type="molecule type" value="Genomic_DNA"/>
</dbReference>
<dbReference type="Proteomes" id="UP001246690">
    <property type="component" value="Chromosome"/>
</dbReference>
<evidence type="ECO:0000313" key="4">
    <source>
        <dbReference type="Proteomes" id="UP001246690"/>
    </source>
</evidence>
<gene>
    <name evidence="3" type="ORF">RHD99_12445</name>
</gene>
<accession>A0ABY9S776</accession>